<dbReference type="AlphaFoldDB" id="A0A0E3UUJ3"/>
<dbReference type="OrthoDB" id="9806952at2"/>
<keyword evidence="1" id="KW-0812">Transmembrane</keyword>
<dbReference type="Pfam" id="PF07697">
    <property type="entry name" value="7TMR-HDED"/>
    <property type="match status" value="1"/>
</dbReference>
<dbReference type="Gene3D" id="1.10.3210.10">
    <property type="entry name" value="Hypothetical protein af1432"/>
    <property type="match status" value="1"/>
</dbReference>
<evidence type="ECO:0000259" key="2">
    <source>
        <dbReference type="PROSITE" id="PS51831"/>
    </source>
</evidence>
<dbReference type="InterPro" id="IPR006675">
    <property type="entry name" value="HDIG_dom"/>
</dbReference>
<dbReference type="SUPFAM" id="SSF109604">
    <property type="entry name" value="HD-domain/PDEase-like"/>
    <property type="match status" value="1"/>
</dbReference>
<dbReference type="InterPro" id="IPR011624">
    <property type="entry name" value="Metal-dep_PHydrolase_7TM_extra"/>
</dbReference>
<evidence type="ECO:0000313" key="3">
    <source>
        <dbReference type="EMBL" id="AKC95343.1"/>
    </source>
</evidence>
<dbReference type="SMART" id="SM00471">
    <property type="entry name" value="HDc"/>
    <property type="match status" value="1"/>
</dbReference>
<protein>
    <recommendedName>
        <fullName evidence="2">HD domain-containing protein</fullName>
    </recommendedName>
</protein>
<evidence type="ECO:0000313" key="4">
    <source>
        <dbReference type="Proteomes" id="UP000033103"/>
    </source>
</evidence>
<dbReference type="RefSeq" id="WP_046328449.1">
    <property type="nucleotide sequence ID" value="NZ_CP011280.1"/>
</dbReference>
<dbReference type="PANTHER" id="PTHR36442">
    <property type="entry name" value="CYCLIC-DI-AMP PHOSPHODIESTERASE PGPH"/>
    <property type="match status" value="1"/>
</dbReference>
<dbReference type="InterPro" id="IPR011621">
    <property type="entry name" value="Metal-dep_PHydrolase_7TM_intra"/>
</dbReference>
<feature type="transmembrane region" description="Helical" evidence="1">
    <location>
        <begin position="323"/>
        <end position="340"/>
    </location>
</feature>
<dbReference type="Proteomes" id="UP000033103">
    <property type="component" value="Chromosome"/>
</dbReference>
<reference evidence="3 4" key="1">
    <citation type="journal article" date="2012" name="BMC Genomics">
        <title>Genomic sequence analysis and characterization of Sneathia amnii sp. nov.</title>
        <authorList>
            <consortium name="Vaginal Microbiome Consortium (additional members)"/>
            <person name="Harwich M.D.Jr."/>
            <person name="Serrano M.G."/>
            <person name="Fettweis J.M."/>
            <person name="Alves J.M."/>
            <person name="Reimers M.A."/>
            <person name="Buck G.A."/>
            <person name="Jefferson K.K."/>
        </authorList>
    </citation>
    <scope>NUCLEOTIDE SEQUENCE [LARGE SCALE GENOMIC DNA]</scope>
    <source>
        <strain evidence="3 4">SN35</strain>
    </source>
</reference>
<feature type="transmembrane region" description="Helical" evidence="1">
    <location>
        <begin position="391"/>
        <end position="411"/>
    </location>
</feature>
<dbReference type="PATRIC" id="fig|1069640.6.peg.392"/>
<feature type="transmembrane region" description="Helical" evidence="1">
    <location>
        <begin position="33"/>
        <end position="54"/>
    </location>
</feature>
<evidence type="ECO:0000256" key="1">
    <source>
        <dbReference type="SAM" id="Phobius"/>
    </source>
</evidence>
<keyword evidence="1" id="KW-1133">Transmembrane helix</keyword>
<dbReference type="EMBL" id="CP011280">
    <property type="protein sequence ID" value="AKC95343.1"/>
    <property type="molecule type" value="Genomic_DNA"/>
</dbReference>
<dbReference type="InterPro" id="IPR003607">
    <property type="entry name" value="HD/PDEase_dom"/>
</dbReference>
<feature type="transmembrane region" description="Helical" evidence="1">
    <location>
        <begin position="269"/>
        <end position="286"/>
    </location>
</feature>
<accession>A0A0E3UUJ3</accession>
<sequence>MEFNFFGNKFDINIRHQEKNIDRIRTKKIYDKYNFRIFILLAIFVFFSIIFVYYKTKTDYVIGTPAKRDVIAYKTITYEKDILDKEIKKKILKNTKPEYDRHDDVAKAEVDKFSKVLQNLSLVDLKNVNEVHLFIKENNLNISPEDLISVGINGGNKYHIYLIDILNKIYEEGVIDKDDLTKILSKKQIVLDDYEKNLINNFIEPNLIINEEETNAKIDANIRALKNNTITIKKGDFILKKGDEISESKYEQLKQLGLVSNYERNLRNVFSIIYVVMISISFYVGGKKFLSKGINSKGFYPMLISFVLVNVLYLLTINKSDTLLYLVPFATVSIISSMLTQDKQFSIAVSCMTNILLAPNLEWFCAMTIVSIVSIYNNIKLTNRMELVKNGFKIGAIQGLFVLIYAGVYNYGIKYLTILLTFSIISGFLTGMICLGIIPYFENAFSILTDIKLLETGDYSSPLLKRLLLEAPGTFYHSIMVGALAEQAAEAIGANPILARVGAYYHDIGKLKRPVYFVENQGGLTNLHNELKPSLSALILTSHPKDGYILGKQYGLPKEVLDIIIEHHGTTMVQYFYYKAVEIGENINETDFRYVGPKPSTKESAIVMLADTVEAAVRASSDKSKEGIENTIRYLIKYKIDDNQLDECDIKLKDIEAIIQAFLKVLKAAYHERIQYPKISRK</sequence>
<gene>
    <name evidence="3" type="ORF">VC03_02050</name>
</gene>
<dbReference type="NCBIfam" id="TIGR00277">
    <property type="entry name" value="HDIG"/>
    <property type="match status" value="1"/>
</dbReference>
<dbReference type="KEGG" id="sns:VC03_02050"/>
<name>A0A0E3UUJ3_9FUSO</name>
<proteinExistence type="predicted"/>
<dbReference type="Pfam" id="PF07698">
    <property type="entry name" value="7TM-7TMR_HD"/>
    <property type="match status" value="1"/>
</dbReference>
<keyword evidence="1" id="KW-0472">Membrane</keyword>
<dbReference type="PANTHER" id="PTHR36442:SF1">
    <property type="entry name" value="CYCLIC-DI-AMP PHOSPHODIESTERASE PGPH"/>
    <property type="match status" value="1"/>
</dbReference>
<organism evidence="3 4">
    <name type="scientific">Sneathia vaginalis</name>
    <dbReference type="NCBI Taxonomy" id="187101"/>
    <lineage>
        <taxon>Bacteria</taxon>
        <taxon>Fusobacteriati</taxon>
        <taxon>Fusobacteriota</taxon>
        <taxon>Fusobacteriia</taxon>
        <taxon>Fusobacteriales</taxon>
        <taxon>Leptotrichiaceae</taxon>
        <taxon>Sneathia</taxon>
    </lineage>
</organism>
<dbReference type="InterPro" id="IPR052722">
    <property type="entry name" value="PgpH_phosphodiesterase"/>
</dbReference>
<dbReference type="STRING" id="187101.VC03_02050"/>
<dbReference type="HOGENOM" id="CLU_015767_1_2_0"/>
<keyword evidence="4" id="KW-1185">Reference proteome</keyword>
<feature type="transmembrane region" description="Helical" evidence="1">
    <location>
        <begin position="361"/>
        <end position="379"/>
    </location>
</feature>
<dbReference type="PROSITE" id="PS51831">
    <property type="entry name" value="HD"/>
    <property type="match status" value="1"/>
</dbReference>
<dbReference type="CDD" id="cd00077">
    <property type="entry name" value="HDc"/>
    <property type="match status" value="1"/>
</dbReference>
<feature type="domain" description="HD" evidence="2">
    <location>
        <begin position="474"/>
        <end position="616"/>
    </location>
</feature>
<feature type="transmembrane region" description="Helical" evidence="1">
    <location>
        <begin position="418"/>
        <end position="441"/>
    </location>
</feature>
<feature type="transmembrane region" description="Helical" evidence="1">
    <location>
        <begin position="298"/>
        <end position="317"/>
    </location>
</feature>
<dbReference type="InterPro" id="IPR006674">
    <property type="entry name" value="HD_domain"/>
</dbReference>
<dbReference type="Pfam" id="PF01966">
    <property type="entry name" value="HD"/>
    <property type="match status" value="1"/>
</dbReference>